<reference evidence="12" key="1">
    <citation type="journal article" date="2004" name="J. Antibiot.">
        <title>Presence of copalyl diphosphate synthase gene in an actinomycete possessing the mevalonate pathway.</title>
        <authorList>
            <person name="Kawasaki T."/>
            <person name="Kuzuyama T."/>
            <person name="Kuwamori Y."/>
            <person name="Matsuura N."/>
            <person name="Itoh N."/>
            <person name="Furihata K."/>
            <person name="Seto H."/>
            <person name="Dairi T."/>
        </authorList>
    </citation>
    <scope>NUCLEOTIDE SEQUENCE</scope>
    <source>
        <strain evidence="12">KO-3988</strain>
    </source>
</reference>
<dbReference type="PANTHER" id="PTHR34069">
    <property type="entry name" value="3-OXOACYL-[ACYL-CARRIER-PROTEIN] SYNTHASE 3"/>
    <property type="match status" value="1"/>
</dbReference>
<comment type="similarity">
    <text evidence="2">Belongs to the thiolase-like superfamily. FabH family.</text>
</comment>
<dbReference type="InterPro" id="IPR013747">
    <property type="entry name" value="ACP_syn_III_C"/>
</dbReference>
<dbReference type="InterPro" id="IPR013751">
    <property type="entry name" value="ACP_syn_III_N"/>
</dbReference>
<keyword evidence="7" id="KW-0443">Lipid metabolism</keyword>
<feature type="domain" description="Beta-ketoacyl-[acyl-carrier-protein] synthase III N-terminal" evidence="11">
    <location>
        <begin position="107"/>
        <end position="183"/>
    </location>
</feature>
<evidence type="ECO:0000256" key="9">
    <source>
        <dbReference type="ARBA" id="ARBA00023315"/>
    </source>
</evidence>
<evidence type="ECO:0000256" key="4">
    <source>
        <dbReference type="ARBA" id="ARBA00022516"/>
    </source>
</evidence>
<dbReference type="AlphaFoldDB" id="Q5KSM6"/>
<dbReference type="NCBIfam" id="NF006829">
    <property type="entry name" value="PRK09352.1"/>
    <property type="match status" value="1"/>
</dbReference>
<keyword evidence="9" id="KW-0012">Acyltransferase</keyword>
<evidence type="ECO:0000256" key="8">
    <source>
        <dbReference type="ARBA" id="ARBA00023160"/>
    </source>
</evidence>
<keyword evidence="6" id="KW-0276">Fatty acid metabolism</keyword>
<dbReference type="GO" id="GO:0004315">
    <property type="term" value="F:3-oxoacyl-[acyl-carrier-protein] synthase activity"/>
    <property type="evidence" value="ECO:0007669"/>
    <property type="project" value="InterPro"/>
</dbReference>
<name>Q5KSM6_STREO</name>
<dbReference type="GO" id="GO:0006633">
    <property type="term" value="P:fatty acid biosynthetic process"/>
    <property type="evidence" value="ECO:0007669"/>
    <property type="project" value="UniProtKB-KW"/>
</dbReference>
<dbReference type="InterPro" id="IPR004655">
    <property type="entry name" value="FabH"/>
</dbReference>
<evidence type="ECO:0000313" key="12">
    <source>
        <dbReference type="EMBL" id="BAD86806.1"/>
    </source>
</evidence>
<keyword evidence="8" id="KW-0275">Fatty acid biosynthesis</keyword>
<evidence type="ECO:0000259" key="10">
    <source>
        <dbReference type="Pfam" id="PF08541"/>
    </source>
</evidence>
<keyword evidence="5" id="KW-0808">Transferase</keyword>
<dbReference type="Pfam" id="PF08541">
    <property type="entry name" value="ACP_syn_III_C"/>
    <property type="match status" value="1"/>
</dbReference>
<dbReference type="GO" id="GO:0044550">
    <property type="term" value="P:secondary metabolite biosynthetic process"/>
    <property type="evidence" value="ECO:0007669"/>
    <property type="project" value="TreeGrafter"/>
</dbReference>
<evidence type="ECO:0000256" key="2">
    <source>
        <dbReference type="ARBA" id="ARBA00008642"/>
    </source>
</evidence>
<dbReference type="SUPFAM" id="SSF53901">
    <property type="entry name" value="Thiolase-like"/>
    <property type="match status" value="1"/>
</dbReference>
<evidence type="ECO:0000256" key="1">
    <source>
        <dbReference type="ARBA" id="ARBA00005189"/>
    </source>
</evidence>
<accession>Q5KSM6</accession>
<organism evidence="12">
    <name type="scientific">Streptomyces sp. (strain KO-3988)</name>
    <dbReference type="NCBI Taxonomy" id="285219"/>
    <lineage>
        <taxon>Bacteria</taxon>
        <taxon>Bacillati</taxon>
        <taxon>Actinomycetota</taxon>
        <taxon>Actinomycetes</taxon>
        <taxon>Kitasatosporales</taxon>
        <taxon>Streptomycetaceae</taxon>
        <taxon>Streptomyces</taxon>
    </lineage>
</organism>
<evidence type="ECO:0000256" key="3">
    <source>
        <dbReference type="ARBA" id="ARBA00022490"/>
    </source>
</evidence>
<proteinExistence type="inferred from homology"/>
<evidence type="ECO:0000259" key="11">
    <source>
        <dbReference type="Pfam" id="PF08545"/>
    </source>
</evidence>
<protein>
    <submittedName>
        <fullName evidence="12">Putative 3-oxoacyl-[acyl-carrier-protein]</fullName>
    </submittedName>
</protein>
<dbReference type="NCBIfam" id="TIGR00747">
    <property type="entry name" value="fabH"/>
    <property type="match status" value="1"/>
</dbReference>
<feature type="domain" description="Beta-ketoacyl-[acyl-carrier-protein] synthase III C-terminal" evidence="10">
    <location>
        <begin position="237"/>
        <end position="326"/>
    </location>
</feature>
<dbReference type="EMBL" id="AB183750">
    <property type="protein sequence ID" value="BAD86806.1"/>
    <property type="molecule type" value="Genomic_DNA"/>
</dbReference>
<dbReference type="Gene3D" id="3.40.47.10">
    <property type="match status" value="1"/>
</dbReference>
<dbReference type="Pfam" id="PF08545">
    <property type="entry name" value="ACP_syn_III"/>
    <property type="match status" value="1"/>
</dbReference>
<keyword evidence="4" id="KW-0444">Lipid biosynthesis</keyword>
<sequence length="326" mass="34024">MTDLRILGTGAYVPERIASNDEVAAAAGVDDAWITAKTGIRERRWAADDQATSDLATAAGRAALRSAGITAEDLSVIVVATSTPDRPQPPTAAYVQQRLGASDAAAFDVNAVCSGMVFALAAAEGVLTRTGGHALVIGADLYSRILNRADRRTVILFGDGAGAVILGSSVDHGPRIRHLALHSFGELSGLIEVPAGGSRMPVDQTVLDAGLQYFAMDGRGVRNFVCDHLPQLVKGFLHKCGVVPDDIDHFVPHQANGTMLDSLFADLELPRATMHRTLTHYANTGAASIPITLDAAARAGAFNPGDLILMAGFGGGMSAGFALVEW</sequence>
<dbReference type="CDD" id="cd00830">
    <property type="entry name" value="KAS_III"/>
    <property type="match status" value="1"/>
</dbReference>
<dbReference type="PANTHER" id="PTHR34069:SF2">
    <property type="entry name" value="BETA-KETOACYL-[ACYL-CARRIER-PROTEIN] SYNTHASE III"/>
    <property type="match status" value="1"/>
</dbReference>
<keyword evidence="3" id="KW-0963">Cytoplasm</keyword>
<evidence type="ECO:0000256" key="7">
    <source>
        <dbReference type="ARBA" id="ARBA00023098"/>
    </source>
</evidence>
<comment type="pathway">
    <text evidence="1">Lipid metabolism.</text>
</comment>
<dbReference type="InterPro" id="IPR016039">
    <property type="entry name" value="Thiolase-like"/>
</dbReference>
<evidence type="ECO:0000256" key="6">
    <source>
        <dbReference type="ARBA" id="ARBA00022832"/>
    </source>
</evidence>
<evidence type="ECO:0000256" key="5">
    <source>
        <dbReference type="ARBA" id="ARBA00022679"/>
    </source>
</evidence>